<dbReference type="NCBIfam" id="TIGR00229">
    <property type="entry name" value="sensory_box"/>
    <property type="match status" value="1"/>
</dbReference>
<dbReference type="Pfam" id="PF08448">
    <property type="entry name" value="PAS_4"/>
    <property type="match status" value="1"/>
</dbReference>
<evidence type="ECO:0000259" key="4">
    <source>
        <dbReference type="PROSITE" id="PS50887"/>
    </source>
</evidence>
<dbReference type="CDD" id="cd01949">
    <property type="entry name" value="GGDEF"/>
    <property type="match status" value="1"/>
</dbReference>
<dbReference type="Gene3D" id="3.20.20.450">
    <property type="entry name" value="EAL domain"/>
    <property type="match status" value="1"/>
</dbReference>
<dbReference type="EMBL" id="JAEPBG010000011">
    <property type="protein sequence ID" value="MBK4737344.1"/>
    <property type="molecule type" value="Genomic_DNA"/>
</dbReference>
<dbReference type="Pfam" id="PF08447">
    <property type="entry name" value="PAS_3"/>
    <property type="match status" value="1"/>
</dbReference>
<dbReference type="AlphaFoldDB" id="A0A934SX95"/>
<dbReference type="SMART" id="SM00052">
    <property type="entry name" value="EAL"/>
    <property type="match status" value="1"/>
</dbReference>
<dbReference type="InterPro" id="IPR043128">
    <property type="entry name" value="Rev_trsase/Diguanyl_cyclase"/>
</dbReference>
<feature type="domain" description="EAL" evidence="3">
    <location>
        <begin position="393"/>
        <end position="605"/>
    </location>
</feature>
<accession>A0A934SX95</accession>
<dbReference type="InterPro" id="IPR000700">
    <property type="entry name" value="PAS-assoc_C"/>
</dbReference>
<feature type="domain" description="PAC" evidence="2">
    <location>
        <begin position="35"/>
        <end position="90"/>
    </location>
</feature>
<dbReference type="PROSITE" id="PS50112">
    <property type="entry name" value="PAS"/>
    <property type="match status" value="1"/>
</dbReference>
<dbReference type="InterPro" id="IPR000014">
    <property type="entry name" value="PAS"/>
</dbReference>
<keyword evidence="6" id="KW-1185">Reference proteome</keyword>
<dbReference type="SMART" id="SM00086">
    <property type="entry name" value="PAC"/>
    <property type="match status" value="1"/>
</dbReference>
<dbReference type="PROSITE" id="PS50887">
    <property type="entry name" value="GGDEF"/>
    <property type="match status" value="1"/>
</dbReference>
<dbReference type="GO" id="GO:0003824">
    <property type="term" value="F:catalytic activity"/>
    <property type="evidence" value="ECO:0007669"/>
    <property type="project" value="UniProtKB-ARBA"/>
</dbReference>
<dbReference type="PROSITE" id="PS50883">
    <property type="entry name" value="EAL"/>
    <property type="match status" value="1"/>
</dbReference>
<feature type="domain" description="PAS" evidence="1">
    <location>
        <begin position="91"/>
        <end position="163"/>
    </location>
</feature>
<dbReference type="InterPro" id="IPR052155">
    <property type="entry name" value="Biofilm_reg_signaling"/>
</dbReference>
<name>A0A934SX95_9BURK</name>
<dbReference type="Gene3D" id="2.10.70.100">
    <property type="match status" value="1"/>
</dbReference>
<dbReference type="InterPro" id="IPR001610">
    <property type="entry name" value="PAC"/>
</dbReference>
<evidence type="ECO:0000259" key="3">
    <source>
        <dbReference type="PROSITE" id="PS50883"/>
    </source>
</evidence>
<feature type="domain" description="PAC" evidence="2">
    <location>
        <begin position="166"/>
        <end position="219"/>
    </location>
</feature>
<protein>
    <submittedName>
        <fullName evidence="5">EAL domain-containing protein</fullName>
    </submittedName>
</protein>
<dbReference type="PANTHER" id="PTHR44757">
    <property type="entry name" value="DIGUANYLATE CYCLASE DGCP"/>
    <property type="match status" value="1"/>
</dbReference>
<reference evidence="5" key="1">
    <citation type="submission" date="2021-01" db="EMBL/GenBank/DDBJ databases">
        <title>Genome sequence of strain Noviherbaspirillum sp. DKR-6.</title>
        <authorList>
            <person name="Chaudhary D.K."/>
        </authorList>
    </citation>
    <scope>NUCLEOTIDE SEQUENCE</scope>
    <source>
        <strain evidence="5">DKR-6</strain>
    </source>
</reference>
<proteinExistence type="predicted"/>
<dbReference type="SUPFAM" id="SSF55785">
    <property type="entry name" value="PYP-like sensor domain (PAS domain)"/>
    <property type="match status" value="2"/>
</dbReference>
<dbReference type="CDD" id="cd00130">
    <property type="entry name" value="PAS"/>
    <property type="match status" value="1"/>
</dbReference>
<dbReference type="Pfam" id="PF00563">
    <property type="entry name" value="EAL"/>
    <property type="match status" value="1"/>
</dbReference>
<dbReference type="InterPro" id="IPR013656">
    <property type="entry name" value="PAS_4"/>
</dbReference>
<dbReference type="FunFam" id="3.30.70.270:FF:000001">
    <property type="entry name" value="Diguanylate cyclase domain protein"/>
    <property type="match status" value="1"/>
</dbReference>
<dbReference type="InterPro" id="IPR001633">
    <property type="entry name" value="EAL_dom"/>
</dbReference>
<evidence type="ECO:0000313" key="5">
    <source>
        <dbReference type="EMBL" id="MBK4737344.1"/>
    </source>
</evidence>
<dbReference type="NCBIfam" id="TIGR00254">
    <property type="entry name" value="GGDEF"/>
    <property type="match status" value="1"/>
</dbReference>
<dbReference type="SMART" id="SM00267">
    <property type="entry name" value="GGDEF"/>
    <property type="match status" value="1"/>
</dbReference>
<dbReference type="Gene3D" id="3.30.70.270">
    <property type="match status" value="1"/>
</dbReference>
<dbReference type="InterPro" id="IPR013655">
    <property type="entry name" value="PAS_fold_3"/>
</dbReference>
<sequence>MVGRPCREAVPGIAAQGYAALVDNVFASGKPFIGHQMLVKVPHLAGEPETDRYVDFVFQPLFGADGKVSGVFVQGNDVTEQKLAQKALQASNERWKFAIEGARDGVWDWNVLTNELVVSNRYKEILGHGDEEVLGRYEDWASKIYPEDRHTAIESLQDTVQGGPPFHIEYRLRCNDGQYKWVLSRGVVVARDENGRPTRLTGTITDISEKKQTEEIIWRHASFDYLTGLPNRRLFRDRLEQEVRKAHREGDEVVLMFIDLDRFKEVNDLLGHDAGDKLLAQVSRRLTSCVRDSDTVARLGGDEFTVILTDLHGHPHFEQVAQKIITQLAKPFWLEGDTAHISASVGITLYPADGFEPEGLIRNADQAMYAAKHAGRNQFRFFTKSMQDEAQRRIQLTQDLRNALAAEELFVHYQPVVDLDSRRITKAEALLRWNHPTYGLVEPTQFIPLAEESGLIHEIGDWVFTQAASCSERWGENSGIPFQISVNRSPVQFLVKASVDWTGVLKSKGLPPHSIAVEITEGLLLNTSPNVAEMLYRYRDAGIQVALDDFGTGYSSLAYLKRFDIDYLKIDQSFVRDIEKNEGSRAIADSTIAMAHRLGLKVIAE</sequence>
<dbReference type="Gene3D" id="3.30.450.20">
    <property type="entry name" value="PAS domain"/>
    <property type="match status" value="2"/>
</dbReference>
<dbReference type="SUPFAM" id="SSF141868">
    <property type="entry name" value="EAL domain-like"/>
    <property type="match status" value="1"/>
</dbReference>
<dbReference type="InterPro" id="IPR029787">
    <property type="entry name" value="Nucleotide_cyclase"/>
</dbReference>
<gene>
    <name evidence="5" type="ORF">JJB74_22215</name>
</gene>
<dbReference type="Proteomes" id="UP000622890">
    <property type="component" value="Unassembled WGS sequence"/>
</dbReference>
<evidence type="ECO:0000259" key="1">
    <source>
        <dbReference type="PROSITE" id="PS50112"/>
    </source>
</evidence>
<dbReference type="CDD" id="cd01948">
    <property type="entry name" value="EAL"/>
    <property type="match status" value="1"/>
</dbReference>
<dbReference type="InterPro" id="IPR035919">
    <property type="entry name" value="EAL_sf"/>
</dbReference>
<dbReference type="Pfam" id="PF00990">
    <property type="entry name" value="GGDEF"/>
    <property type="match status" value="1"/>
</dbReference>
<organism evidence="5 6">
    <name type="scientific">Noviherbaspirillum pedocola</name>
    <dbReference type="NCBI Taxonomy" id="2801341"/>
    <lineage>
        <taxon>Bacteria</taxon>
        <taxon>Pseudomonadati</taxon>
        <taxon>Pseudomonadota</taxon>
        <taxon>Betaproteobacteria</taxon>
        <taxon>Burkholderiales</taxon>
        <taxon>Oxalobacteraceae</taxon>
        <taxon>Noviherbaspirillum</taxon>
    </lineage>
</organism>
<dbReference type="InterPro" id="IPR000160">
    <property type="entry name" value="GGDEF_dom"/>
</dbReference>
<feature type="domain" description="GGDEF" evidence="4">
    <location>
        <begin position="251"/>
        <end position="384"/>
    </location>
</feature>
<evidence type="ECO:0000313" key="6">
    <source>
        <dbReference type="Proteomes" id="UP000622890"/>
    </source>
</evidence>
<evidence type="ECO:0000259" key="2">
    <source>
        <dbReference type="PROSITE" id="PS50113"/>
    </source>
</evidence>
<dbReference type="InterPro" id="IPR035965">
    <property type="entry name" value="PAS-like_dom_sf"/>
</dbReference>
<dbReference type="PROSITE" id="PS50113">
    <property type="entry name" value="PAC"/>
    <property type="match status" value="2"/>
</dbReference>
<dbReference type="PANTHER" id="PTHR44757:SF2">
    <property type="entry name" value="BIOFILM ARCHITECTURE MAINTENANCE PROTEIN MBAA"/>
    <property type="match status" value="1"/>
</dbReference>
<dbReference type="SMART" id="SM00091">
    <property type="entry name" value="PAS"/>
    <property type="match status" value="1"/>
</dbReference>
<comment type="caution">
    <text evidence="5">The sequence shown here is derived from an EMBL/GenBank/DDBJ whole genome shotgun (WGS) entry which is preliminary data.</text>
</comment>
<dbReference type="SUPFAM" id="SSF55073">
    <property type="entry name" value="Nucleotide cyclase"/>
    <property type="match status" value="1"/>
</dbReference>